<dbReference type="Pfam" id="PF00534">
    <property type="entry name" value="Glycos_transf_1"/>
    <property type="match status" value="1"/>
</dbReference>
<evidence type="ECO:0000313" key="2">
    <source>
        <dbReference type="EMBL" id="MDP9837767.1"/>
    </source>
</evidence>
<gene>
    <name evidence="2" type="ORF">J2T09_002524</name>
</gene>
<dbReference type="Gene3D" id="3.40.50.150">
    <property type="entry name" value="Vaccinia Virus protein VP39"/>
    <property type="match status" value="1"/>
</dbReference>
<dbReference type="InterPro" id="IPR001296">
    <property type="entry name" value="Glyco_trans_1"/>
</dbReference>
<comment type="caution">
    <text evidence="2">The sequence shown here is derived from an EMBL/GenBank/DDBJ whole genome shotgun (WGS) entry which is preliminary data.</text>
</comment>
<dbReference type="Proteomes" id="UP001241472">
    <property type="component" value="Unassembled WGS sequence"/>
</dbReference>
<dbReference type="PANTHER" id="PTHR12526">
    <property type="entry name" value="GLYCOSYLTRANSFERASE"/>
    <property type="match status" value="1"/>
</dbReference>
<dbReference type="InterPro" id="IPR029063">
    <property type="entry name" value="SAM-dependent_MTases_sf"/>
</dbReference>
<protein>
    <submittedName>
        <fullName evidence="2">Glycosyltransferase involved in cell wall biosynthesis</fullName>
    </submittedName>
</protein>
<evidence type="ECO:0000313" key="3">
    <source>
        <dbReference type="Proteomes" id="UP001241472"/>
    </source>
</evidence>
<dbReference type="RefSeq" id="WP_306834803.1">
    <property type="nucleotide sequence ID" value="NZ_JAUSRF010000007.1"/>
</dbReference>
<accession>A0ABT9PTG2</accession>
<dbReference type="Gene3D" id="3.40.50.2000">
    <property type="entry name" value="Glycogen Phosphorylase B"/>
    <property type="match status" value="2"/>
</dbReference>
<evidence type="ECO:0000259" key="1">
    <source>
        <dbReference type="Pfam" id="PF00534"/>
    </source>
</evidence>
<dbReference type="EMBL" id="JAUSRF010000007">
    <property type="protein sequence ID" value="MDP9837767.1"/>
    <property type="molecule type" value="Genomic_DNA"/>
</dbReference>
<dbReference type="CDD" id="cd02440">
    <property type="entry name" value="AdoMet_MTases"/>
    <property type="match status" value="1"/>
</dbReference>
<organism evidence="2 3">
    <name type="scientific">Neorhizobium huautlense</name>
    <dbReference type="NCBI Taxonomy" id="67774"/>
    <lineage>
        <taxon>Bacteria</taxon>
        <taxon>Pseudomonadati</taxon>
        <taxon>Pseudomonadota</taxon>
        <taxon>Alphaproteobacteria</taxon>
        <taxon>Hyphomicrobiales</taxon>
        <taxon>Rhizobiaceae</taxon>
        <taxon>Rhizobium/Agrobacterium group</taxon>
        <taxon>Neorhizobium</taxon>
    </lineage>
</organism>
<dbReference type="SUPFAM" id="SSF53335">
    <property type="entry name" value="S-adenosyl-L-methionine-dependent methyltransferases"/>
    <property type="match status" value="1"/>
</dbReference>
<feature type="domain" description="Glycosyl transferase family 1" evidence="1">
    <location>
        <begin position="137"/>
        <end position="260"/>
    </location>
</feature>
<dbReference type="PANTHER" id="PTHR12526:SF630">
    <property type="entry name" value="GLYCOSYLTRANSFERASE"/>
    <property type="match status" value="1"/>
</dbReference>
<sequence length="608" mass="69691">MFAKKKLGILVEVDSFIGDIIGHLSATYDIRAIRPRNMQDVNQIVQWADVVWFEFCNELLLAAINQNIKAMGKRVIARWHRFEIVESTFPQRMRFDYLDDLILVSHDMLRVLKQRVPQLEHQTRTHVLWNGVNLEKFKPTNTLDLKKIAWVAKPVLRKNQPMFLQIMHALVKKDPSYTLHVAGAQDEFVAMPYLRRTTEKLGLVENIFYYDWQRDMPAFLADKGVILSTSIHESFGYNIAEAMAVGALPVVHDYPGAEEFWPEAIRFSSIDEAVEKIMSGALHQWVNYVHEQFPLSRQMTQLDAIMDGPHGSLVPDTGPRAGKAGASEEGLAYAKGAAELALAEIAKRFSRETVPASDPQPAIMIAEKSSSTPVRPQKAVAPPVFDSNRYWEERYRQGGNSGAGSYNAVARYKALVINFLVRQRDLVDIVELGSGDGNQLRYFEFKNYTGFDVSETVIDKTRQMYAANPNFEFIWTKSPSLDWEIHEDNYDCALSLDVLYHLIDDTVFTEYLDRLFSLSSRYVVIYASNFDADDRNGAKHVRHRKFTDFIERRYPQWTLKKVIENPLKFIERTEADFFIYSLDDLEDMSFLDAVSQAQAALRAEQAAR</sequence>
<name>A0ABT9PTG2_9HYPH</name>
<dbReference type="Pfam" id="PF13489">
    <property type="entry name" value="Methyltransf_23"/>
    <property type="match status" value="1"/>
</dbReference>
<dbReference type="SUPFAM" id="SSF53756">
    <property type="entry name" value="UDP-Glycosyltransferase/glycogen phosphorylase"/>
    <property type="match status" value="1"/>
</dbReference>
<keyword evidence="3" id="KW-1185">Reference proteome</keyword>
<reference evidence="2 3" key="1">
    <citation type="submission" date="2023-07" db="EMBL/GenBank/DDBJ databases">
        <title>Sorghum-associated microbial communities from plants grown in Nebraska, USA.</title>
        <authorList>
            <person name="Schachtman D."/>
        </authorList>
    </citation>
    <scope>NUCLEOTIDE SEQUENCE [LARGE SCALE GENOMIC DNA]</scope>
    <source>
        <strain evidence="2 3">DS1307</strain>
    </source>
</reference>
<proteinExistence type="predicted"/>